<gene>
    <name evidence="3" type="ORF">GCM10022197_01070</name>
</gene>
<dbReference type="Proteomes" id="UP001500767">
    <property type="component" value="Unassembled WGS sequence"/>
</dbReference>
<name>A0ABP6WE23_9ACTN</name>
<keyword evidence="2" id="KW-0732">Signal</keyword>
<accession>A0ABP6WE23</accession>
<evidence type="ECO:0000313" key="4">
    <source>
        <dbReference type="Proteomes" id="UP001500767"/>
    </source>
</evidence>
<evidence type="ECO:0000256" key="1">
    <source>
        <dbReference type="SAM" id="MobiDB-lite"/>
    </source>
</evidence>
<evidence type="ECO:0008006" key="5">
    <source>
        <dbReference type="Google" id="ProtNLM"/>
    </source>
</evidence>
<dbReference type="PROSITE" id="PS51257">
    <property type="entry name" value="PROKAR_LIPOPROTEIN"/>
    <property type="match status" value="1"/>
</dbReference>
<feature type="compositionally biased region" description="Low complexity" evidence="1">
    <location>
        <begin position="26"/>
        <end position="63"/>
    </location>
</feature>
<keyword evidence="4" id="KW-1185">Reference proteome</keyword>
<feature type="signal peptide" evidence="2">
    <location>
        <begin position="1"/>
        <end position="28"/>
    </location>
</feature>
<proteinExistence type="predicted"/>
<organism evidence="3 4">
    <name type="scientific">Microlunatus spumicola</name>
    <dbReference type="NCBI Taxonomy" id="81499"/>
    <lineage>
        <taxon>Bacteria</taxon>
        <taxon>Bacillati</taxon>
        <taxon>Actinomycetota</taxon>
        <taxon>Actinomycetes</taxon>
        <taxon>Propionibacteriales</taxon>
        <taxon>Propionibacteriaceae</taxon>
        <taxon>Microlunatus</taxon>
    </lineage>
</organism>
<comment type="caution">
    <text evidence="3">The sequence shown here is derived from an EMBL/GenBank/DDBJ whole genome shotgun (WGS) entry which is preliminary data.</text>
</comment>
<evidence type="ECO:0000313" key="3">
    <source>
        <dbReference type="EMBL" id="GAA3550037.1"/>
    </source>
</evidence>
<sequence>MPRTTLLPALALAALALSGCGGSGDAGAAPATSAPAASAPASSAAAPSDATTPASTPSTGTAPAEVKDACKVLDADDVEDLTGVKVDKGTTQAVGGSSVCTWVPSDAKAADAAVFSAQEGPLPGPLSQVEGQLESQFDGKVTKLSVTGADDARYLTGKKSGLNVIDVLAQKDEIFYQVLVATPRDAGQHKDGAIKIVEALLKA</sequence>
<dbReference type="RefSeq" id="WP_204912726.1">
    <property type="nucleotide sequence ID" value="NZ_BAAAYR010000001.1"/>
</dbReference>
<reference evidence="4" key="1">
    <citation type="journal article" date="2019" name="Int. J. Syst. Evol. Microbiol.">
        <title>The Global Catalogue of Microorganisms (GCM) 10K type strain sequencing project: providing services to taxonomists for standard genome sequencing and annotation.</title>
        <authorList>
            <consortium name="The Broad Institute Genomics Platform"/>
            <consortium name="The Broad Institute Genome Sequencing Center for Infectious Disease"/>
            <person name="Wu L."/>
            <person name="Ma J."/>
        </authorList>
    </citation>
    <scope>NUCLEOTIDE SEQUENCE [LARGE SCALE GENOMIC DNA]</scope>
    <source>
        <strain evidence="4">JCM 16540</strain>
    </source>
</reference>
<feature type="region of interest" description="Disordered" evidence="1">
    <location>
        <begin position="22"/>
        <end position="63"/>
    </location>
</feature>
<protein>
    <recommendedName>
        <fullName evidence="5">DUF3558 domain-containing protein</fullName>
    </recommendedName>
</protein>
<feature type="chain" id="PRO_5046417019" description="DUF3558 domain-containing protein" evidence="2">
    <location>
        <begin position="29"/>
        <end position="203"/>
    </location>
</feature>
<evidence type="ECO:0000256" key="2">
    <source>
        <dbReference type="SAM" id="SignalP"/>
    </source>
</evidence>
<dbReference type="EMBL" id="BAAAYR010000001">
    <property type="protein sequence ID" value="GAA3550037.1"/>
    <property type="molecule type" value="Genomic_DNA"/>
</dbReference>